<dbReference type="RefSeq" id="WP_044141770.1">
    <property type="nucleotide sequence ID" value="NZ_JXCL01000040.1"/>
</dbReference>
<organism evidence="1 2">
    <name type="scientific">Bacillus pumilus</name>
    <name type="common">Bacillus mesentericus</name>
    <dbReference type="NCBI Taxonomy" id="1408"/>
    <lineage>
        <taxon>Bacteria</taxon>
        <taxon>Bacillati</taxon>
        <taxon>Bacillota</taxon>
        <taxon>Bacilli</taxon>
        <taxon>Bacillales</taxon>
        <taxon>Bacillaceae</taxon>
        <taxon>Bacillus</taxon>
    </lineage>
</organism>
<dbReference type="AlphaFoldDB" id="A0AB34QRB3"/>
<evidence type="ECO:0000313" key="1">
    <source>
        <dbReference type="EMBL" id="KIL12225.1"/>
    </source>
</evidence>
<dbReference type="Proteomes" id="UP000031978">
    <property type="component" value="Unassembled WGS sequence"/>
</dbReference>
<sequence>MKTIEFVKKSIADTILEIEHKFNEKKLPYVEIKTLVKSAKEFASVLNPSLNVEQRMKHSDFLNATLEKLCKIEIDLQISIANSLSKKDYKAHFALSNTYKDVVELKKQLYVPIVFETGGWSKCNLVSLL</sequence>
<comment type="caution">
    <text evidence="1">The sequence shown here is derived from an EMBL/GenBank/DDBJ whole genome shotgun (WGS) entry which is preliminary data.</text>
</comment>
<dbReference type="EMBL" id="JXCL01000040">
    <property type="protein sequence ID" value="KIL12225.1"/>
    <property type="molecule type" value="Genomic_DNA"/>
</dbReference>
<accession>A0AB34QRB3</accession>
<proteinExistence type="predicted"/>
<reference evidence="1 2" key="1">
    <citation type="submission" date="2014-12" db="EMBL/GenBank/DDBJ databases">
        <title>Draft Genome Sequences of Five Spore-Forming Food Isolates of Bacillus pumilus.</title>
        <authorList>
            <person name="de Jong A."/>
            <person name="van Heel A.J."/>
            <person name="Montalban-Lopez M."/>
            <person name="Krawczyk A.O."/>
            <person name="Berendsen E.M."/>
            <person name="Wells-Bennik M."/>
            <person name="Kuipers O.P."/>
        </authorList>
    </citation>
    <scope>NUCLEOTIDE SEQUENCE [LARGE SCALE GENOMIC DNA]</scope>
    <source>
        <strain evidence="1 2">B4127</strain>
    </source>
</reference>
<gene>
    <name evidence="1" type="ORF">B4127_1556</name>
</gene>
<evidence type="ECO:0000313" key="2">
    <source>
        <dbReference type="Proteomes" id="UP000031978"/>
    </source>
</evidence>
<name>A0AB34QRB3_BACPU</name>
<protein>
    <submittedName>
        <fullName evidence="1">Uncharacterized protein</fullName>
    </submittedName>
</protein>